<accession>A0A0D2LWS6</accession>
<keyword evidence="3" id="KW-1185">Reference proteome</keyword>
<dbReference type="InterPro" id="IPR011042">
    <property type="entry name" value="6-blade_b-propeller_TolB-like"/>
</dbReference>
<name>A0A0D2LWS6_HYPSF</name>
<evidence type="ECO:0000313" key="3">
    <source>
        <dbReference type="Proteomes" id="UP000054270"/>
    </source>
</evidence>
<dbReference type="PANTHER" id="PTHR11799">
    <property type="entry name" value="PARAOXONASE"/>
    <property type="match status" value="1"/>
</dbReference>
<evidence type="ECO:0000313" key="2">
    <source>
        <dbReference type="EMBL" id="KJA15313.1"/>
    </source>
</evidence>
<dbReference type="PANTHER" id="PTHR11799:SF30">
    <property type="entry name" value="SERUM PARAOXONASE_ARYLESTERASE 2"/>
    <property type="match status" value="1"/>
</dbReference>
<feature type="chain" id="PRO_5002246579" description="Calcium-dependent phosphotriesterase" evidence="1">
    <location>
        <begin position="24"/>
        <end position="465"/>
    </location>
</feature>
<reference evidence="3" key="1">
    <citation type="submission" date="2014-04" db="EMBL/GenBank/DDBJ databases">
        <title>Evolutionary Origins and Diversification of the Mycorrhizal Mutualists.</title>
        <authorList>
            <consortium name="DOE Joint Genome Institute"/>
            <consortium name="Mycorrhizal Genomics Consortium"/>
            <person name="Kohler A."/>
            <person name="Kuo A."/>
            <person name="Nagy L.G."/>
            <person name="Floudas D."/>
            <person name="Copeland A."/>
            <person name="Barry K.W."/>
            <person name="Cichocki N."/>
            <person name="Veneault-Fourrey C."/>
            <person name="LaButti K."/>
            <person name="Lindquist E.A."/>
            <person name="Lipzen A."/>
            <person name="Lundell T."/>
            <person name="Morin E."/>
            <person name="Murat C."/>
            <person name="Riley R."/>
            <person name="Ohm R."/>
            <person name="Sun H."/>
            <person name="Tunlid A."/>
            <person name="Henrissat B."/>
            <person name="Grigoriev I.V."/>
            <person name="Hibbett D.S."/>
            <person name="Martin F."/>
        </authorList>
    </citation>
    <scope>NUCLEOTIDE SEQUENCE [LARGE SCALE GENOMIC DNA]</scope>
    <source>
        <strain evidence="3">FD-334 SS-4</strain>
    </source>
</reference>
<dbReference type="Proteomes" id="UP000054270">
    <property type="component" value="Unassembled WGS sequence"/>
</dbReference>
<evidence type="ECO:0008006" key="4">
    <source>
        <dbReference type="Google" id="ProtNLM"/>
    </source>
</evidence>
<evidence type="ECO:0000256" key="1">
    <source>
        <dbReference type="SAM" id="SignalP"/>
    </source>
</evidence>
<organism evidence="2 3">
    <name type="scientific">Hypholoma sublateritium (strain FD-334 SS-4)</name>
    <dbReference type="NCBI Taxonomy" id="945553"/>
    <lineage>
        <taxon>Eukaryota</taxon>
        <taxon>Fungi</taxon>
        <taxon>Dikarya</taxon>
        <taxon>Basidiomycota</taxon>
        <taxon>Agaricomycotina</taxon>
        <taxon>Agaricomycetes</taxon>
        <taxon>Agaricomycetidae</taxon>
        <taxon>Agaricales</taxon>
        <taxon>Agaricineae</taxon>
        <taxon>Strophariaceae</taxon>
        <taxon>Hypholoma</taxon>
    </lineage>
</organism>
<dbReference type="InterPro" id="IPR051288">
    <property type="entry name" value="Serum_paraoxonase/arylesterase"/>
</dbReference>
<protein>
    <recommendedName>
        <fullName evidence="4">Calcium-dependent phosphotriesterase</fullName>
    </recommendedName>
</protein>
<feature type="signal peptide" evidence="1">
    <location>
        <begin position="1"/>
        <end position="23"/>
    </location>
</feature>
<dbReference type="OrthoDB" id="5307922at2759"/>
<keyword evidence="1" id="KW-0732">Signal</keyword>
<dbReference type="OMA" id="NDHYITK"/>
<dbReference type="EMBL" id="KN817648">
    <property type="protein sequence ID" value="KJA15313.1"/>
    <property type="molecule type" value="Genomic_DNA"/>
</dbReference>
<dbReference type="Gene3D" id="2.120.10.30">
    <property type="entry name" value="TolB, C-terminal domain"/>
    <property type="match status" value="1"/>
</dbReference>
<dbReference type="SUPFAM" id="SSF63829">
    <property type="entry name" value="Calcium-dependent phosphotriesterase"/>
    <property type="match status" value="1"/>
</dbReference>
<sequence length="465" mass="50167">MFLSRTGLTRLLLLLALIWYRSGRVVKNSILNRSEFPRGYVAGGNYATDCAVARNPADARGESLSACEDETFWELHDALGRVVERPVIATCDPHRRTWNTVMGPLRDPNPLGGLWLYAHGAPTTTGGGRTAAPRILAPDVTPNRAHRIALVGYPEGHDFHPLGAAVWPSYEGNASSLYVVNHARARTVIEQFTISPARPLEAHHVRTISSRFFVSPNALALTSPDAFYVTNDHLITRRWPIIGHFLPIIETLFALPLGFISHVTLTPPGGSRDIARHTFAKLFLPLPNGISVNAVGNRLAVSSSSLAQVYVYARDAATDRLPQLLNTVPLPFTPDNLHYSRARSTGIENIVVAGHPHFPSLTAVGANKTGAAAPSWVMAIIPKIENGAKPATVFDTDAPISASSKLPSDGARWTLQTLFQSDGVESAGGFGSSCTGLFDPDTGNLYVTGLYAEGGMMVCKPNEKK</sequence>
<gene>
    <name evidence="2" type="ORF">HYPSUDRAFT_72103</name>
</gene>
<dbReference type="AlphaFoldDB" id="A0A0D2LWS6"/>
<proteinExistence type="predicted"/>